<evidence type="ECO:0000313" key="3">
    <source>
        <dbReference type="EMBL" id="CAD7079327.1"/>
    </source>
</evidence>
<feature type="coiled-coil region" evidence="1">
    <location>
        <begin position="9"/>
        <end position="57"/>
    </location>
</feature>
<organism evidence="3 4">
    <name type="scientific">Hermetia illucens</name>
    <name type="common">Black soldier fly</name>
    <dbReference type="NCBI Taxonomy" id="343691"/>
    <lineage>
        <taxon>Eukaryota</taxon>
        <taxon>Metazoa</taxon>
        <taxon>Ecdysozoa</taxon>
        <taxon>Arthropoda</taxon>
        <taxon>Hexapoda</taxon>
        <taxon>Insecta</taxon>
        <taxon>Pterygota</taxon>
        <taxon>Neoptera</taxon>
        <taxon>Endopterygota</taxon>
        <taxon>Diptera</taxon>
        <taxon>Brachycera</taxon>
        <taxon>Stratiomyomorpha</taxon>
        <taxon>Stratiomyidae</taxon>
        <taxon>Hermetiinae</taxon>
        <taxon>Hermetia</taxon>
    </lineage>
</organism>
<keyword evidence="1" id="KW-0175">Coiled coil</keyword>
<name>A0A7R8UG00_HERIL</name>
<dbReference type="Proteomes" id="UP000594454">
    <property type="component" value="Chromosome 1"/>
</dbReference>
<keyword evidence="4" id="KW-1185">Reference proteome</keyword>
<dbReference type="InParanoid" id="A0A7R8UG00"/>
<feature type="compositionally biased region" description="Basic and acidic residues" evidence="2">
    <location>
        <begin position="128"/>
        <end position="143"/>
    </location>
</feature>
<evidence type="ECO:0000256" key="2">
    <source>
        <dbReference type="SAM" id="MobiDB-lite"/>
    </source>
</evidence>
<accession>A0A7R8UG00</accession>
<proteinExistence type="predicted"/>
<feature type="region of interest" description="Disordered" evidence="2">
    <location>
        <begin position="227"/>
        <end position="247"/>
    </location>
</feature>
<protein>
    <submittedName>
        <fullName evidence="3">Uncharacterized protein</fullName>
    </submittedName>
</protein>
<sequence length="382" mass="44092">MMDFDPFHISTLKSQIASTESALASLQAEIKQKEEEKQRMESQIIKLSENIASKDQTIYDLQTKIQILEQSVMQLTNGAREKEDARKMADFYRDELEKREKEVVLLTRERDMLNWKLIYEASSENEVQEERNQLREKNEKLTKENSGLTSELEHLTRKIDIMARQNLELSNELEKRSKRSDKLKADFEEAIRSRDRVRSEMENIKKKLIEVQNSLKNNIAVPSIKRMSRAKSIEKPPPSVSHKPTTTLSPMKLARSALNNKMKESSRTSRPPLSRMESSVAPLAQDIEKNTVRKLVRNIQSSFLCSPVPGTNTKPYMLVQPEQPDEESSFDFLSSDDVSSARKTAVENIREILESKLLNDSKEKVLSDTSSEKEFFTTIKEY</sequence>
<feature type="region of interest" description="Disordered" evidence="2">
    <location>
        <begin position="126"/>
        <end position="149"/>
    </location>
</feature>
<dbReference type="Gene3D" id="1.10.287.1490">
    <property type="match status" value="1"/>
</dbReference>
<reference evidence="3 4" key="1">
    <citation type="submission" date="2020-11" db="EMBL/GenBank/DDBJ databases">
        <authorList>
            <person name="Wallbank WR R."/>
            <person name="Pardo Diaz C."/>
            <person name="Kozak K."/>
            <person name="Martin S."/>
            <person name="Jiggins C."/>
            <person name="Moest M."/>
            <person name="Warren A I."/>
            <person name="Generalovic N T."/>
            <person name="Byers J.R.P. K."/>
            <person name="Montejo-Kovacevich G."/>
            <person name="Yen C E."/>
        </authorList>
    </citation>
    <scope>NUCLEOTIDE SEQUENCE [LARGE SCALE GENOMIC DNA]</scope>
</reference>
<gene>
    <name evidence="3" type="ORF">HERILL_LOCUS2547</name>
</gene>
<dbReference type="EMBL" id="LR899009">
    <property type="protein sequence ID" value="CAD7079327.1"/>
    <property type="molecule type" value="Genomic_DNA"/>
</dbReference>
<dbReference type="OMA" id="RMESQII"/>
<evidence type="ECO:0000256" key="1">
    <source>
        <dbReference type="SAM" id="Coils"/>
    </source>
</evidence>
<feature type="region of interest" description="Disordered" evidence="2">
    <location>
        <begin position="259"/>
        <end position="280"/>
    </location>
</feature>
<dbReference type="AlphaFoldDB" id="A0A7R8UG00"/>
<dbReference type="OrthoDB" id="10584671at2759"/>
<evidence type="ECO:0000313" key="4">
    <source>
        <dbReference type="Proteomes" id="UP000594454"/>
    </source>
</evidence>